<protein>
    <recommendedName>
        <fullName evidence="5">Toxin RelE2</fullName>
    </recommendedName>
</protein>
<dbReference type="InterPro" id="IPR051803">
    <property type="entry name" value="TA_system_RelE-like_toxin"/>
</dbReference>
<evidence type="ECO:0000313" key="4">
    <source>
        <dbReference type="Proteomes" id="UP000494363"/>
    </source>
</evidence>
<evidence type="ECO:0000256" key="2">
    <source>
        <dbReference type="ARBA" id="ARBA00022649"/>
    </source>
</evidence>
<dbReference type="Gene3D" id="3.30.2310.20">
    <property type="entry name" value="RelE-like"/>
    <property type="match status" value="1"/>
</dbReference>
<evidence type="ECO:0000313" key="3">
    <source>
        <dbReference type="EMBL" id="CAB3774745.1"/>
    </source>
</evidence>
<gene>
    <name evidence="3" type="ORF">LMG29542_08123</name>
</gene>
<dbReference type="PANTHER" id="PTHR33755">
    <property type="entry name" value="TOXIN PARE1-RELATED"/>
    <property type="match status" value="1"/>
</dbReference>
<name>A0A6J5FBZ6_9BURK</name>
<dbReference type="Pfam" id="PF05016">
    <property type="entry name" value="ParE_toxin"/>
    <property type="match status" value="1"/>
</dbReference>
<dbReference type="InterPro" id="IPR035093">
    <property type="entry name" value="RelE/ParE_toxin_dom_sf"/>
</dbReference>
<reference evidence="3 4" key="1">
    <citation type="submission" date="2020-04" db="EMBL/GenBank/DDBJ databases">
        <authorList>
            <person name="De Canck E."/>
        </authorList>
    </citation>
    <scope>NUCLEOTIDE SEQUENCE [LARGE SCALE GENOMIC DNA]</scope>
    <source>
        <strain evidence="3 4">LMG 29542</strain>
    </source>
</reference>
<organism evidence="3 4">
    <name type="scientific">Paraburkholderia humisilvae</name>
    <dbReference type="NCBI Taxonomy" id="627669"/>
    <lineage>
        <taxon>Bacteria</taxon>
        <taxon>Pseudomonadati</taxon>
        <taxon>Pseudomonadota</taxon>
        <taxon>Betaproteobacteria</taxon>
        <taxon>Burkholderiales</taxon>
        <taxon>Burkholderiaceae</taxon>
        <taxon>Paraburkholderia</taxon>
    </lineage>
</organism>
<dbReference type="EMBL" id="CADIKH010000161">
    <property type="protein sequence ID" value="CAB3774745.1"/>
    <property type="molecule type" value="Genomic_DNA"/>
</dbReference>
<keyword evidence="4" id="KW-1185">Reference proteome</keyword>
<dbReference type="InterPro" id="IPR007712">
    <property type="entry name" value="RelE/ParE_toxin"/>
</dbReference>
<accession>A0A6J5FBZ6</accession>
<dbReference type="Proteomes" id="UP000494363">
    <property type="component" value="Unassembled WGS sequence"/>
</dbReference>
<dbReference type="RefSeq" id="WP_175233232.1">
    <property type="nucleotide sequence ID" value="NZ_CADIKH010000161.1"/>
</dbReference>
<dbReference type="AlphaFoldDB" id="A0A6J5FBZ6"/>
<comment type="similarity">
    <text evidence="1">Belongs to the RelE toxin family.</text>
</comment>
<evidence type="ECO:0008006" key="5">
    <source>
        <dbReference type="Google" id="ProtNLM"/>
    </source>
</evidence>
<evidence type="ECO:0000256" key="1">
    <source>
        <dbReference type="ARBA" id="ARBA00006226"/>
    </source>
</evidence>
<sequence>MILEWRARAREDLANLIEWIAADSPLAALEMDKPIEQQTDALPENPELYRAGRVRGTREMVLTPNVILVYRVRPRLKIIEIVRIIGARQNYPKTQRRTSTAEH</sequence>
<proteinExistence type="inferred from homology"/>
<keyword evidence="2" id="KW-1277">Toxin-antitoxin system</keyword>